<name>A0AAD2FGR6_9STRA</name>
<evidence type="ECO:0000256" key="2">
    <source>
        <dbReference type="ARBA" id="ARBA00022692"/>
    </source>
</evidence>
<dbReference type="GO" id="GO:0007189">
    <property type="term" value="P:adenylate cyclase-activating G protein-coupled receptor signaling pathway"/>
    <property type="evidence" value="ECO:0007669"/>
    <property type="project" value="TreeGrafter"/>
</dbReference>
<dbReference type="Proteomes" id="UP001295423">
    <property type="component" value="Unassembled WGS sequence"/>
</dbReference>
<dbReference type="PANTHER" id="PTHR23112:SF0">
    <property type="entry name" value="TRANSMEMBRANE PROTEIN 116"/>
    <property type="match status" value="1"/>
</dbReference>
<evidence type="ECO:0000256" key="1">
    <source>
        <dbReference type="ARBA" id="ARBA00004141"/>
    </source>
</evidence>
<accession>A0AAD2FGR6</accession>
<dbReference type="EMBL" id="CAKOGP040000668">
    <property type="protein sequence ID" value="CAJ1937644.1"/>
    <property type="molecule type" value="Genomic_DNA"/>
</dbReference>
<organism evidence="7 8">
    <name type="scientific">Cylindrotheca closterium</name>
    <dbReference type="NCBI Taxonomy" id="2856"/>
    <lineage>
        <taxon>Eukaryota</taxon>
        <taxon>Sar</taxon>
        <taxon>Stramenopiles</taxon>
        <taxon>Ochrophyta</taxon>
        <taxon>Bacillariophyta</taxon>
        <taxon>Bacillariophyceae</taxon>
        <taxon>Bacillariophycidae</taxon>
        <taxon>Bacillariales</taxon>
        <taxon>Bacillariaceae</taxon>
        <taxon>Cylindrotheca</taxon>
    </lineage>
</organism>
<feature type="compositionally biased region" description="Acidic residues" evidence="5">
    <location>
        <begin position="418"/>
        <end position="433"/>
    </location>
</feature>
<evidence type="ECO:0000256" key="5">
    <source>
        <dbReference type="SAM" id="MobiDB-lite"/>
    </source>
</evidence>
<evidence type="ECO:0000256" key="6">
    <source>
        <dbReference type="SAM" id="Phobius"/>
    </source>
</evidence>
<keyword evidence="4 6" id="KW-0472">Membrane</keyword>
<comment type="subcellular location">
    <subcellularLocation>
        <location evidence="1">Membrane</location>
        <topology evidence="1">Multi-pass membrane protein</topology>
    </subcellularLocation>
</comment>
<sequence>MQPLDYSEQEIGYNVLSDVQENILAILPIPSALLSICGGLLVVITALRSRKDRPWTPYQGLQTSLSICNIISSFTVASGAFMRPSETSNQVWAFGNDTSCTVNGFFGQLGTSALVYNGMLSYFFLLRLRFDHNVTAITLKFEPLMHIVAVGYPLVTAFLGLFFDAYGERVGSPGCAIQTCHTDYTGQREDCMLDTVDLVFRRSIDFFVIGSMVMNTIIITTHLSTVIEKHTRLSSVNAELTKTARMDEENVSQEIILERKAKVDKNMNRAKFKKGELLQVKLQGAFFIGSYVICNFATIILQMIVAQKSKLSYKEEMEVPYHYFSLMVLQAVLFPLLGFLNCVAYMKPAFARTRSQHKQESTLWVLRRTVCGDSVTPTCTAEVLRSNARRSKCNKRKSKAEANINGQPMKVTFQMEDVHEEDDEVDIMDSDSEATDKSEGAGTDQTSASDQDAGEVEETSR</sequence>
<dbReference type="PANTHER" id="PTHR23112">
    <property type="entry name" value="G PROTEIN-COUPLED RECEPTOR 157-RELATED"/>
    <property type="match status" value="1"/>
</dbReference>
<feature type="transmembrane region" description="Helical" evidence="6">
    <location>
        <begin position="144"/>
        <end position="163"/>
    </location>
</feature>
<feature type="transmembrane region" description="Helical" evidence="6">
    <location>
        <begin position="67"/>
        <end position="85"/>
    </location>
</feature>
<dbReference type="AlphaFoldDB" id="A0AAD2FGR6"/>
<keyword evidence="2 6" id="KW-0812">Transmembrane</keyword>
<evidence type="ECO:0000313" key="7">
    <source>
        <dbReference type="EMBL" id="CAJ1937644.1"/>
    </source>
</evidence>
<proteinExistence type="predicted"/>
<evidence type="ECO:0000256" key="3">
    <source>
        <dbReference type="ARBA" id="ARBA00022989"/>
    </source>
</evidence>
<protein>
    <submittedName>
        <fullName evidence="7">Uncharacterized protein</fullName>
    </submittedName>
</protein>
<evidence type="ECO:0000256" key="4">
    <source>
        <dbReference type="ARBA" id="ARBA00023136"/>
    </source>
</evidence>
<feature type="transmembrane region" description="Helical" evidence="6">
    <location>
        <begin position="206"/>
        <end position="227"/>
    </location>
</feature>
<keyword evidence="8" id="KW-1185">Reference proteome</keyword>
<feature type="transmembrane region" description="Helical" evidence="6">
    <location>
        <begin position="284"/>
        <end position="304"/>
    </location>
</feature>
<keyword evidence="3 6" id="KW-1133">Transmembrane helix</keyword>
<feature type="compositionally biased region" description="Acidic residues" evidence="5">
    <location>
        <begin position="452"/>
        <end position="461"/>
    </location>
</feature>
<feature type="transmembrane region" description="Helical" evidence="6">
    <location>
        <begin position="105"/>
        <end position="124"/>
    </location>
</feature>
<feature type="region of interest" description="Disordered" evidence="5">
    <location>
        <begin position="414"/>
        <end position="461"/>
    </location>
</feature>
<dbReference type="GO" id="GO:0005886">
    <property type="term" value="C:plasma membrane"/>
    <property type="evidence" value="ECO:0007669"/>
    <property type="project" value="TreeGrafter"/>
</dbReference>
<dbReference type="GO" id="GO:0004930">
    <property type="term" value="F:G protein-coupled receptor activity"/>
    <property type="evidence" value="ECO:0007669"/>
    <property type="project" value="TreeGrafter"/>
</dbReference>
<gene>
    <name evidence="7" type="ORF">CYCCA115_LOCUS5747</name>
</gene>
<reference evidence="7" key="1">
    <citation type="submission" date="2023-08" db="EMBL/GenBank/DDBJ databases">
        <authorList>
            <person name="Audoor S."/>
            <person name="Bilcke G."/>
        </authorList>
    </citation>
    <scope>NUCLEOTIDE SEQUENCE</scope>
</reference>
<evidence type="ECO:0000313" key="8">
    <source>
        <dbReference type="Proteomes" id="UP001295423"/>
    </source>
</evidence>
<feature type="transmembrane region" description="Helical" evidence="6">
    <location>
        <begin position="23"/>
        <end position="47"/>
    </location>
</feature>
<comment type="caution">
    <text evidence="7">The sequence shown here is derived from an EMBL/GenBank/DDBJ whole genome shotgun (WGS) entry which is preliminary data.</text>
</comment>
<dbReference type="Gene3D" id="1.20.1070.10">
    <property type="entry name" value="Rhodopsin 7-helix transmembrane proteins"/>
    <property type="match status" value="1"/>
</dbReference>
<feature type="transmembrane region" description="Helical" evidence="6">
    <location>
        <begin position="324"/>
        <end position="346"/>
    </location>
</feature>